<accession>A0A6A6ALD2</accession>
<dbReference type="GeneID" id="54411757"/>
<organism evidence="3 4">
    <name type="scientific">Dothidotthia symphoricarpi CBS 119687</name>
    <dbReference type="NCBI Taxonomy" id="1392245"/>
    <lineage>
        <taxon>Eukaryota</taxon>
        <taxon>Fungi</taxon>
        <taxon>Dikarya</taxon>
        <taxon>Ascomycota</taxon>
        <taxon>Pezizomycotina</taxon>
        <taxon>Dothideomycetes</taxon>
        <taxon>Pleosporomycetidae</taxon>
        <taxon>Pleosporales</taxon>
        <taxon>Dothidotthiaceae</taxon>
        <taxon>Dothidotthia</taxon>
    </lineage>
</organism>
<dbReference type="AlphaFoldDB" id="A0A6A6ALD2"/>
<evidence type="ECO:0000256" key="2">
    <source>
        <dbReference type="SAM" id="SignalP"/>
    </source>
</evidence>
<evidence type="ECO:0000256" key="1">
    <source>
        <dbReference type="SAM" id="MobiDB-lite"/>
    </source>
</evidence>
<dbReference type="PROSITE" id="PS51257">
    <property type="entry name" value="PROKAR_LIPOPROTEIN"/>
    <property type="match status" value="1"/>
</dbReference>
<dbReference type="PANTHER" id="PTHR40640">
    <property type="entry name" value="ANCHORED GLYCOPROTEIN, PUTATIVE (AFU_ORTHOLOGUE AFUA_8G04860)-RELATED"/>
    <property type="match status" value="1"/>
</dbReference>
<name>A0A6A6ALD2_9PLEO</name>
<keyword evidence="2" id="KW-0732">Signal</keyword>
<dbReference type="OrthoDB" id="3783183at2759"/>
<evidence type="ECO:0000313" key="4">
    <source>
        <dbReference type="Proteomes" id="UP000799771"/>
    </source>
</evidence>
<keyword evidence="4" id="KW-1185">Reference proteome</keyword>
<feature type="region of interest" description="Disordered" evidence="1">
    <location>
        <begin position="183"/>
        <end position="202"/>
    </location>
</feature>
<proteinExistence type="predicted"/>
<gene>
    <name evidence="3" type="ORF">P153DRAFT_394618</name>
</gene>
<sequence length="248" mass="24884">MLKASRSSTFIMRQSVALLFILVGSACAESVLTYFLPGVGEGDESFILDPVASIKTSSPSTTVFALGCPSSVPSHTTCDWSSYAIDYTIISSTHYEIHVTEDVGQVSAGYMCDYSSLKMTCTVSQSGGNDALMEPLTVVLPDEENGLQLTFATATVVEEGVFSSGGVSASTRAAASTTAASTGLKTASGSAPSPTSLHSGSGVSATGANTAIASGSASVAVSTGAAANFGLEGSAIVALAGAAALNFW</sequence>
<dbReference type="PANTHER" id="PTHR40640:SF1">
    <property type="entry name" value="ANCHORED GLYCOPROTEIN, PUTATIVE (AFU_ORTHOLOGUE AFUA_8G04860)-RELATED"/>
    <property type="match status" value="1"/>
</dbReference>
<evidence type="ECO:0008006" key="5">
    <source>
        <dbReference type="Google" id="ProtNLM"/>
    </source>
</evidence>
<reference evidence="3" key="1">
    <citation type="journal article" date="2020" name="Stud. Mycol.">
        <title>101 Dothideomycetes genomes: a test case for predicting lifestyles and emergence of pathogens.</title>
        <authorList>
            <person name="Haridas S."/>
            <person name="Albert R."/>
            <person name="Binder M."/>
            <person name="Bloem J."/>
            <person name="Labutti K."/>
            <person name="Salamov A."/>
            <person name="Andreopoulos B."/>
            <person name="Baker S."/>
            <person name="Barry K."/>
            <person name="Bills G."/>
            <person name="Bluhm B."/>
            <person name="Cannon C."/>
            <person name="Castanera R."/>
            <person name="Culley D."/>
            <person name="Daum C."/>
            <person name="Ezra D."/>
            <person name="Gonzalez J."/>
            <person name="Henrissat B."/>
            <person name="Kuo A."/>
            <person name="Liang C."/>
            <person name="Lipzen A."/>
            <person name="Lutzoni F."/>
            <person name="Magnuson J."/>
            <person name="Mondo S."/>
            <person name="Nolan M."/>
            <person name="Ohm R."/>
            <person name="Pangilinan J."/>
            <person name="Park H.-J."/>
            <person name="Ramirez L."/>
            <person name="Alfaro M."/>
            <person name="Sun H."/>
            <person name="Tritt A."/>
            <person name="Yoshinaga Y."/>
            <person name="Zwiers L.-H."/>
            <person name="Turgeon B."/>
            <person name="Goodwin S."/>
            <person name="Spatafora J."/>
            <person name="Crous P."/>
            <person name="Grigoriev I."/>
        </authorList>
    </citation>
    <scope>NUCLEOTIDE SEQUENCE</scope>
    <source>
        <strain evidence="3">CBS 119687</strain>
    </source>
</reference>
<feature type="chain" id="PRO_5025417304" description="GPI anchored protein" evidence="2">
    <location>
        <begin position="29"/>
        <end position="248"/>
    </location>
</feature>
<feature type="compositionally biased region" description="Polar residues" evidence="1">
    <location>
        <begin position="192"/>
        <end position="202"/>
    </location>
</feature>
<dbReference type="RefSeq" id="XP_033525648.1">
    <property type="nucleotide sequence ID" value="XM_033671325.1"/>
</dbReference>
<feature type="signal peptide" evidence="2">
    <location>
        <begin position="1"/>
        <end position="28"/>
    </location>
</feature>
<dbReference type="EMBL" id="ML977502">
    <property type="protein sequence ID" value="KAF2131261.1"/>
    <property type="molecule type" value="Genomic_DNA"/>
</dbReference>
<dbReference type="Proteomes" id="UP000799771">
    <property type="component" value="Unassembled WGS sequence"/>
</dbReference>
<evidence type="ECO:0000313" key="3">
    <source>
        <dbReference type="EMBL" id="KAF2131261.1"/>
    </source>
</evidence>
<protein>
    <recommendedName>
        <fullName evidence="5">GPI anchored protein</fullName>
    </recommendedName>
</protein>